<dbReference type="PANTHER" id="PTHR33966:SF1">
    <property type="entry name" value="PROTEIN ODR-4 HOMOLOG"/>
    <property type="match status" value="1"/>
</dbReference>
<evidence type="ECO:0000256" key="1">
    <source>
        <dbReference type="ARBA" id="ARBA00004370"/>
    </source>
</evidence>
<keyword evidence="8" id="KW-1185">Reference proteome</keyword>
<dbReference type="GeneID" id="109426651"/>
<keyword evidence="3 6" id="KW-0812">Transmembrane</keyword>
<evidence type="ECO:0000256" key="2">
    <source>
        <dbReference type="ARBA" id="ARBA00010131"/>
    </source>
</evidence>
<reference evidence="8" key="1">
    <citation type="journal article" date="2015" name="Proc. Natl. Acad. Sci. U.S.A.">
        <title>Genome sequence of the Asian Tiger mosquito, Aedes albopictus, reveals insights into its biology, genetics, and evolution.</title>
        <authorList>
            <person name="Chen X.G."/>
            <person name="Jiang X."/>
            <person name="Gu J."/>
            <person name="Xu M."/>
            <person name="Wu Y."/>
            <person name="Deng Y."/>
            <person name="Zhang C."/>
            <person name="Bonizzoni M."/>
            <person name="Dermauw W."/>
            <person name="Vontas J."/>
            <person name="Armbruster P."/>
            <person name="Huang X."/>
            <person name="Yang Y."/>
            <person name="Zhang H."/>
            <person name="He W."/>
            <person name="Peng H."/>
            <person name="Liu Y."/>
            <person name="Wu K."/>
            <person name="Chen J."/>
            <person name="Lirakis M."/>
            <person name="Topalis P."/>
            <person name="Van Leeuwen T."/>
            <person name="Hall A.B."/>
            <person name="Jiang X."/>
            <person name="Thorpe C."/>
            <person name="Mueller R.L."/>
            <person name="Sun C."/>
            <person name="Waterhouse R.M."/>
            <person name="Yan G."/>
            <person name="Tu Z.J."/>
            <person name="Fang X."/>
            <person name="James A.A."/>
        </authorList>
    </citation>
    <scope>NUCLEOTIDE SEQUENCE [LARGE SCALE GENOMIC DNA]</scope>
    <source>
        <strain evidence="8">Foshan</strain>
    </source>
</reference>
<evidence type="ECO:0000313" key="7">
    <source>
        <dbReference type="EnsemblMetazoa" id="AALFPA23_010521.P14731"/>
    </source>
</evidence>
<dbReference type="Proteomes" id="UP000069940">
    <property type="component" value="Unassembled WGS sequence"/>
</dbReference>
<proteinExistence type="inferred from homology"/>
<evidence type="ECO:0000313" key="8">
    <source>
        <dbReference type="Proteomes" id="UP000069940"/>
    </source>
</evidence>
<name>A0ABM1YML0_AEDAL</name>
<evidence type="ECO:0000256" key="3">
    <source>
        <dbReference type="ARBA" id="ARBA00022692"/>
    </source>
</evidence>
<comment type="similarity">
    <text evidence="2">Belongs to the ODR-4 family.</text>
</comment>
<dbReference type="PANTHER" id="PTHR33966">
    <property type="entry name" value="PROTEIN ODR-4 HOMOLOG"/>
    <property type="match status" value="1"/>
</dbReference>
<reference evidence="7" key="2">
    <citation type="submission" date="2025-05" db="UniProtKB">
        <authorList>
            <consortium name="EnsemblMetazoa"/>
        </authorList>
    </citation>
    <scope>IDENTIFICATION</scope>
    <source>
        <strain evidence="7">Foshan</strain>
    </source>
</reference>
<evidence type="ECO:0008006" key="9">
    <source>
        <dbReference type="Google" id="ProtNLM"/>
    </source>
</evidence>
<keyword evidence="5 6" id="KW-0472">Membrane</keyword>
<dbReference type="InterPro" id="IPR029454">
    <property type="entry name" value="ODR-4-like"/>
</dbReference>
<evidence type="ECO:0000256" key="6">
    <source>
        <dbReference type="SAM" id="Phobius"/>
    </source>
</evidence>
<comment type="subcellular location">
    <subcellularLocation>
        <location evidence="1">Membrane</location>
    </subcellularLocation>
</comment>
<feature type="transmembrane region" description="Helical" evidence="6">
    <location>
        <begin position="422"/>
        <end position="442"/>
    </location>
</feature>
<organism evidence="7 8">
    <name type="scientific">Aedes albopictus</name>
    <name type="common">Asian tiger mosquito</name>
    <name type="synonym">Stegomyia albopicta</name>
    <dbReference type="NCBI Taxonomy" id="7160"/>
    <lineage>
        <taxon>Eukaryota</taxon>
        <taxon>Metazoa</taxon>
        <taxon>Ecdysozoa</taxon>
        <taxon>Arthropoda</taxon>
        <taxon>Hexapoda</taxon>
        <taxon>Insecta</taxon>
        <taxon>Pterygota</taxon>
        <taxon>Neoptera</taxon>
        <taxon>Endopterygota</taxon>
        <taxon>Diptera</taxon>
        <taxon>Nematocera</taxon>
        <taxon>Culicoidea</taxon>
        <taxon>Culicidae</taxon>
        <taxon>Culicinae</taxon>
        <taxon>Aedini</taxon>
        <taxon>Aedes</taxon>
        <taxon>Stegomyia</taxon>
    </lineage>
</organism>
<dbReference type="EnsemblMetazoa" id="AALFPA23_010521.R14731">
    <property type="protein sequence ID" value="AALFPA23_010521.P14731"/>
    <property type="gene ID" value="AALFPA23_010521"/>
</dbReference>
<dbReference type="RefSeq" id="XP_019557720.2">
    <property type="nucleotide sequence ID" value="XM_019702175.3"/>
</dbReference>
<protein>
    <recommendedName>
        <fullName evidence="9">Olfactory receptor 4-like protein</fullName>
    </recommendedName>
</protein>
<evidence type="ECO:0000256" key="4">
    <source>
        <dbReference type="ARBA" id="ARBA00022989"/>
    </source>
</evidence>
<dbReference type="Pfam" id="PF14778">
    <property type="entry name" value="ODR4-like"/>
    <property type="match status" value="1"/>
</dbReference>
<accession>A0ABM1YML0</accession>
<sequence>MGRSVICEAFLEEYLKNLSKKQGSCVGVLIGQPSSSGKDYVVYLNKIKDDSGAETEVQNILDIDNQQVSQHALIETRLLPGGFYVMGIFVINPKSVFEDQNLLRKVKTILMDIRHTFDSNPLLQGNCDGLDSGEKLVFYYSSSSNVFGCKTVALKSESLSVKPCDWKFQDRATSWQVMNTFFETDETFALKKKKQQKQSDDQYDTETNLTECVEVLKNQLDRSVVFFDGGPKDGKLLIESTLQDKKDDPFLVHVYTPLPSNSDISTRTIETFEGTLKFDGIISSKVFVHPKNTFAEVESFIKTDIVRSLMSRVQIHCDSLVQSAEDSVQDTIVLNELPRRIYFPIQLKSNLPIMFSEYLFLEEAKETAIPQIRDTLDLVVMPKDLSATVEVVAEVKEEERHDAKECETSVDEKGEGKLNMTMVGALLAAIVLLIAILVFFFMK</sequence>
<keyword evidence="4 6" id="KW-1133">Transmembrane helix</keyword>
<evidence type="ECO:0000256" key="5">
    <source>
        <dbReference type="ARBA" id="ARBA00023136"/>
    </source>
</evidence>